<dbReference type="RefSeq" id="WP_343947024.1">
    <property type="nucleotide sequence ID" value="NZ_BAAAHP010000340.1"/>
</dbReference>
<evidence type="ECO:0000313" key="3">
    <source>
        <dbReference type="EMBL" id="GAA0909270.1"/>
    </source>
</evidence>
<sequence>MGEAQTTTGRGQLRSTRPPAPKLRPRVVAGLVGMIAVLGIASALVVTGDESAPPPPTAPALTNRQIPVGLWDVANTPIRDGDDLFAIRFVLDEPTPVYRFISGFNLEGVYTDETGAPAPELIRTSVEDKREDDDEANPPPPEDLPPGWTTGDGRPGYAHGDGGIIRARLVTIDPDGTPDLGNVLAEERINAVQRYRETQEAFGVGGDTQLLYFTLDSAELEAGRPYAVVYSNAAEDPLQDFFSINSPVTRESVAGPNAQNSLDPQTPGAIAGLDPREAVTWSTDGGDEWLWGWRVGEGDLYGNYTASRTDDAGPPLPWYGWQESPDAPPASNQPYYAYGEDGSFTLVASDVPHDTTLTEAGGYAPLGSDVGVVTVRNVTTGETGSTGPLGEGLVWGSLDNPVRVRVGDTYEISNTGTVALAKADDFIRKTFHVGEGDWPFTTEDNGADRAELFALPHPWFIPS</sequence>
<evidence type="ECO:0000256" key="1">
    <source>
        <dbReference type="SAM" id="MobiDB-lite"/>
    </source>
</evidence>
<evidence type="ECO:0000313" key="4">
    <source>
        <dbReference type="Proteomes" id="UP001499967"/>
    </source>
</evidence>
<feature type="region of interest" description="Disordered" evidence="1">
    <location>
        <begin position="1"/>
        <end position="22"/>
    </location>
</feature>
<keyword evidence="4" id="KW-1185">Reference proteome</keyword>
<gene>
    <name evidence="3" type="ORF">GCM10009559_79060</name>
</gene>
<evidence type="ECO:0000256" key="2">
    <source>
        <dbReference type="SAM" id="Phobius"/>
    </source>
</evidence>
<feature type="compositionally biased region" description="Polar residues" evidence="1">
    <location>
        <begin position="1"/>
        <end position="15"/>
    </location>
</feature>
<dbReference type="Proteomes" id="UP001499967">
    <property type="component" value="Unassembled WGS sequence"/>
</dbReference>
<feature type="region of interest" description="Disordered" evidence="1">
    <location>
        <begin position="124"/>
        <end position="160"/>
    </location>
</feature>
<dbReference type="EMBL" id="BAAAHP010000340">
    <property type="protein sequence ID" value="GAA0909270.1"/>
    <property type="molecule type" value="Genomic_DNA"/>
</dbReference>
<reference evidence="3 4" key="1">
    <citation type="journal article" date="2019" name="Int. J. Syst. Evol. Microbiol.">
        <title>The Global Catalogue of Microorganisms (GCM) 10K type strain sequencing project: providing services to taxonomists for standard genome sequencing and annotation.</title>
        <authorList>
            <consortium name="The Broad Institute Genomics Platform"/>
            <consortium name="The Broad Institute Genome Sequencing Center for Infectious Disease"/>
            <person name="Wu L."/>
            <person name="Ma J."/>
        </authorList>
    </citation>
    <scope>NUCLEOTIDE SEQUENCE [LARGE SCALE GENOMIC DNA]</scope>
    <source>
        <strain evidence="3 4">JCM 11117</strain>
    </source>
</reference>
<keyword evidence="2" id="KW-0472">Membrane</keyword>
<proteinExistence type="predicted"/>
<accession>A0ABN1NIX0</accession>
<keyword evidence="2" id="KW-1133">Transmembrane helix</keyword>
<name>A0ABN1NIX0_9PSEU</name>
<protein>
    <submittedName>
        <fullName evidence="3">Uncharacterized protein</fullName>
    </submittedName>
</protein>
<comment type="caution">
    <text evidence="3">The sequence shown here is derived from an EMBL/GenBank/DDBJ whole genome shotgun (WGS) entry which is preliminary data.</text>
</comment>
<feature type="transmembrane region" description="Helical" evidence="2">
    <location>
        <begin position="27"/>
        <end position="46"/>
    </location>
</feature>
<organism evidence="3 4">
    <name type="scientific">Pseudonocardia zijingensis</name>
    <dbReference type="NCBI Taxonomy" id="153376"/>
    <lineage>
        <taxon>Bacteria</taxon>
        <taxon>Bacillati</taxon>
        <taxon>Actinomycetota</taxon>
        <taxon>Actinomycetes</taxon>
        <taxon>Pseudonocardiales</taxon>
        <taxon>Pseudonocardiaceae</taxon>
        <taxon>Pseudonocardia</taxon>
    </lineage>
</organism>
<keyword evidence="2" id="KW-0812">Transmembrane</keyword>